<proteinExistence type="predicted"/>
<dbReference type="PANTHER" id="PTHR43283">
    <property type="entry name" value="BETA-LACTAMASE-RELATED"/>
    <property type="match status" value="1"/>
</dbReference>
<dbReference type="InterPro" id="IPR050789">
    <property type="entry name" value="Diverse_Enzym_Activities"/>
</dbReference>
<dbReference type="InterPro" id="IPR012338">
    <property type="entry name" value="Beta-lactam/transpept-like"/>
</dbReference>
<dbReference type="Gene3D" id="3.40.710.10">
    <property type="entry name" value="DD-peptidase/beta-lactamase superfamily"/>
    <property type="match status" value="1"/>
</dbReference>
<dbReference type="SUPFAM" id="SSF56601">
    <property type="entry name" value="beta-lactamase/transpeptidase-like"/>
    <property type="match status" value="1"/>
</dbReference>
<evidence type="ECO:0000259" key="2">
    <source>
        <dbReference type="Pfam" id="PF00144"/>
    </source>
</evidence>
<dbReference type="AlphaFoldDB" id="A0A344LK65"/>
<dbReference type="GO" id="GO:0016787">
    <property type="term" value="F:hydrolase activity"/>
    <property type="evidence" value="ECO:0007669"/>
    <property type="project" value="UniProtKB-KW"/>
</dbReference>
<dbReference type="OrthoDB" id="9773047at2"/>
<dbReference type="PANTHER" id="PTHR43283:SF11">
    <property type="entry name" value="BETA-LACTAMASE-RELATED DOMAIN-CONTAINING PROTEIN"/>
    <property type="match status" value="1"/>
</dbReference>
<accession>A0A344LK65</accession>
<evidence type="ECO:0000256" key="1">
    <source>
        <dbReference type="ARBA" id="ARBA00022801"/>
    </source>
</evidence>
<dbReference type="Proteomes" id="UP000250434">
    <property type="component" value="Chromosome"/>
</dbReference>
<dbReference type="KEGG" id="aab:A4R43_12755"/>
<dbReference type="Pfam" id="PF00144">
    <property type="entry name" value="Beta-lactamase"/>
    <property type="match status" value="1"/>
</dbReference>
<sequence>MADYLARQVKDRSHREVLGPLLPASGASGVILHKGQEIAAWGAPSTPEMAYSVTKSFVSAVAGIAYDRGLLPDVDRSVAATVDLSALGIRVQPAITWRHLLQQTSQWDGELWGKPARVDAASAHRAHAPPGGAWAYNDVRVNLLSLALTVLFQQPLPTVLHENLLEPLGASPTWSWHGYRNSTIELNGKAVPVVSGGAHWGGGLWISARDLARFGQLYLDHGRHRGKQLLSSAWIEHTWRPCPVNPDYGYLWWLNDAQRVFPTAPPTGRCARGNADRHLLWIDPARDLVIASRCGENVEILLHAVSAALPGSRG</sequence>
<organism evidence="3 4">
    <name type="scientific">Amycolatopsis albispora</name>
    <dbReference type="NCBI Taxonomy" id="1804986"/>
    <lineage>
        <taxon>Bacteria</taxon>
        <taxon>Bacillati</taxon>
        <taxon>Actinomycetota</taxon>
        <taxon>Actinomycetes</taxon>
        <taxon>Pseudonocardiales</taxon>
        <taxon>Pseudonocardiaceae</taxon>
        <taxon>Amycolatopsis</taxon>
    </lineage>
</organism>
<reference evidence="3 4" key="1">
    <citation type="submission" date="2016-04" db="EMBL/GenBank/DDBJ databases">
        <title>Complete genome sequence and analysis of deep-sea sediment isolate, Amycolatopsis sp. WP1.</title>
        <authorList>
            <person name="Wang H."/>
            <person name="Chen S."/>
            <person name="Wu Q."/>
        </authorList>
    </citation>
    <scope>NUCLEOTIDE SEQUENCE [LARGE SCALE GENOMIC DNA]</scope>
    <source>
        <strain evidence="3 4">WP1</strain>
    </source>
</reference>
<protein>
    <submittedName>
        <fullName evidence="3">Serine hydrolase</fullName>
    </submittedName>
</protein>
<dbReference type="EMBL" id="CP015163">
    <property type="protein sequence ID" value="AXB48439.1"/>
    <property type="molecule type" value="Genomic_DNA"/>
</dbReference>
<dbReference type="InterPro" id="IPR001466">
    <property type="entry name" value="Beta-lactam-related"/>
</dbReference>
<keyword evidence="1 3" id="KW-0378">Hydrolase</keyword>
<gene>
    <name evidence="3" type="ORF">A4R43_12755</name>
</gene>
<keyword evidence="4" id="KW-1185">Reference proteome</keyword>
<feature type="domain" description="Beta-lactamase-related" evidence="2">
    <location>
        <begin position="25"/>
        <end position="291"/>
    </location>
</feature>
<evidence type="ECO:0000313" key="4">
    <source>
        <dbReference type="Proteomes" id="UP000250434"/>
    </source>
</evidence>
<evidence type="ECO:0000313" key="3">
    <source>
        <dbReference type="EMBL" id="AXB48439.1"/>
    </source>
</evidence>
<name>A0A344LK65_9PSEU</name>